<sequence length="262" mass="28717">MSKEIQIFANDQFGEVRTLTKDGEPWFVGKDVADILGYSDTAQAVRKHIDDEDKGVVEMTTPGGKQNMVIINESGLYSLILSSKLPAARAFKRWVTSEVLPAIRKHGEYTAPKVSQKRLGEVNSAARIIRQTLKEAGMAPQFVAVAMKSLYAPVGVEIPLEGVTLNKQLFDATAIAKKVGVMSRSGKPHAHAISAIIAQVDVLPEEKELAPFQSAVSGHAGTNVQYTKSVVAKVSLWLERHDYPESFEYRGKKYTLRYSAAA</sequence>
<dbReference type="EMBL" id="BLYJ01000040">
    <property type="protein sequence ID" value="GFO89276.1"/>
    <property type="molecule type" value="Genomic_DNA"/>
</dbReference>
<gene>
    <name evidence="2" type="ORF">BUFA31_24400</name>
</gene>
<dbReference type="RefSeq" id="WP_118729419.1">
    <property type="nucleotide sequence ID" value="NZ_BLYJ01000040.1"/>
</dbReference>
<dbReference type="InterPro" id="IPR003497">
    <property type="entry name" value="BRO_N_domain"/>
</dbReference>
<keyword evidence="3" id="KW-1185">Reference proteome</keyword>
<reference evidence="2 3" key="1">
    <citation type="submission" date="2020-06" db="EMBL/GenBank/DDBJ databases">
        <title>Characterization of fructooligosaccharide metabolism and fructooligosaccharide-degrading enzymes in human commensal butyrate producers.</title>
        <authorList>
            <person name="Tanno H."/>
            <person name="Fujii T."/>
            <person name="Hirano K."/>
            <person name="Maeno S."/>
            <person name="Tonozuka T."/>
            <person name="Sakamoto M."/>
            <person name="Ohkuma M."/>
            <person name="Tochio T."/>
            <person name="Endo A."/>
        </authorList>
    </citation>
    <scope>NUCLEOTIDE SEQUENCE [LARGE SCALE GENOMIC DNA]</scope>
    <source>
        <strain evidence="2 3">JCM 31056</strain>
    </source>
</reference>
<proteinExistence type="predicted"/>
<name>A0ABQ1E2S2_9FIRM</name>
<evidence type="ECO:0000313" key="3">
    <source>
        <dbReference type="Proteomes" id="UP000620147"/>
    </source>
</evidence>
<dbReference type="PANTHER" id="PTHR36180:SF2">
    <property type="entry name" value="BRO FAMILY PROTEIN"/>
    <property type="match status" value="1"/>
</dbReference>
<dbReference type="Pfam" id="PF02498">
    <property type="entry name" value="Bro-N"/>
    <property type="match status" value="1"/>
</dbReference>
<dbReference type="PANTHER" id="PTHR36180">
    <property type="entry name" value="DNA-BINDING PROTEIN-RELATED-RELATED"/>
    <property type="match status" value="1"/>
</dbReference>
<dbReference type="Proteomes" id="UP000620147">
    <property type="component" value="Unassembled WGS sequence"/>
</dbReference>
<evidence type="ECO:0000313" key="2">
    <source>
        <dbReference type="EMBL" id="GFO89276.1"/>
    </source>
</evidence>
<feature type="domain" description="Bro-N" evidence="1">
    <location>
        <begin position="2"/>
        <end position="107"/>
    </location>
</feature>
<organism evidence="2 3">
    <name type="scientific">Butyricicoccus faecihominis</name>
    <dbReference type="NCBI Taxonomy" id="1712515"/>
    <lineage>
        <taxon>Bacteria</taxon>
        <taxon>Bacillati</taxon>
        <taxon>Bacillota</taxon>
        <taxon>Clostridia</taxon>
        <taxon>Eubacteriales</taxon>
        <taxon>Butyricicoccaceae</taxon>
        <taxon>Butyricicoccus</taxon>
    </lineage>
</organism>
<evidence type="ECO:0000259" key="1">
    <source>
        <dbReference type="PROSITE" id="PS51750"/>
    </source>
</evidence>
<protein>
    <recommendedName>
        <fullName evidence="1">Bro-N domain-containing protein</fullName>
    </recommendedName>
</protein>
<comment type="caution">
    <text evidence="2">The sequence shown here is derived from an EMBL/GenBank/DDBJ whole genome shotgun (WGS) entry which is preliminary data.</text>
</comment>
<dbReference type="PROSITE" id="PS51750">
    <property type="entry name" value="BRO_N"/>
    <property type="match status" value="1"/>
</dbReference>
<accession>A0ABQ1E2S2</accession>
<dbReference type="SMART" id="SM01040">
    <property type="entry name" value="Bro-N"/>
    <property type="match status" value="1"/>
</dbReference>